<dbReference type="Proteomes" id="UP001152795">
    <property type="component" value="Unassembled WGS sequence"/>
</dbReference>
<protein>
    <submittedName>
        <fullName evidence="2">Carboxypeptidase D</fullName>
    </submittedName>
</protein>
<keyword evidence="3" id="KW-1185">Reference proteome</keyword>
<evidence type="ECO:0000313" key="3">
    <source>
        <dbReference type="Proteomes" id="UP001152795"/>
    </source>
</evidence>
<dbReference type="PANTHER" id="PTHR47526">
    <property type="entry name" value="ATP-DEPENDENT DNA HELICASE"/>
    <property type="match status" value="1"/>
</dbReference>
<proteinExistence type="predicted"/>
<organism evidence="2 3">
    <name type="scientific">Paramuricea clavata</name>
    <name type="common">Red gorgonian</name>
    <name type="synonym">Violescent sea-whip</name>
    <dbReference type="NCBI Taxonomy" id="317549"/>
    <lineage>
        <taxon>Eukaryota</taxon>
        <taxon>Metazoa</taxon>
        <taxon>Cnidaria</taxon>
        <taxon>Anthozoa</taxon>
        <taxon>Octocorallia</taxon>
        <taxon>Malacalcyonacea</taxon>
        <taxon>Plexauridae</taxon>
        <taxon>Paramuricea</taxon>
    </lineage>
</organism>
<dbReference type="OrthoDB" id="5986122at2759"/>
<dbReference type="PROSITE" id="PS50966">
    <property type="entry name" value="ZF_SWIM"/>
    <property type="match status" value="1"/>
</dbReference>
<keyword evidence="2" id="KW-0121">Carboxypeptidase</keyword>
<dbReference type="GO" id="GO:0008270">
    <property type="term" value="F:zinc ion binding"/>
    <property type="evidence" value="ECO:0007669"/>
    <property type="project" value="InterPro"/>
</dbReference>
<reference evidence="2" key="1">
    <citation type="submission" date="2020-04" db="EMBL/GenBank/DDBJ databases">
        <authorList>
            <person name="Alioto T."/>
            <person name="Alioto T."/>
            <person name="Gomez Garrido J."/>
        </authorList>
    </citation>
    <scope>NUCLEOTIDE SEQUENCE</scope>
    <source>
        <strain evidence="2">A484AB</strain>
    </source>
</reference>
<name>A0A6S7KEQ4_PARCT</name>
<dbReference type="AlphaFoldDB" id="A0A6S7KEQ4"/>
<gene>
    <name evidence="2" type="ORF">PACLA_8A068087</name>
</gene>
<evidence type="ECO:0000256" key="1">
    <source>
        <dbReference type="SAM" id="MobiDB-lite"/>
    </source>
</evidence>
<evidence type="ECO:0000313" key="2">
    <source>
        <dbReference type="EMBL" id="CAB4043955.1"/>
    </source>
</evidence>
<dbReference type="PANTHER" id="PTHR47526:SF3">
    <property type="entry name" value="PHD-TYPE DOMAIN-CONTAINING PROTEIN"/>
    <property type="match status" value="1"/>
</dbReference>
<accession>A0A6S7KEQ4</accession>
<keyword evidence="2" id="KW-0645">Protease</keyword>
<keyword evidence="2" id="KW-0378">Hydrolase</keyword>
<dbReference type="EMBL" id="CACRXK020033637">
    <property type="protein sequence ID" value="CAB4043955.1"/>
    <property type="molecule type" value="Genomic_DNA"/>
</dbReference>
<feature type="region of interest" description="Disordered" evidence="1">
    <location>
        <begin position="302"/>
        <end position="335"/>
    </location>
</feature>
<dbReference type="InterPro" id="IPR007527">
    <property type="entry name" value="Znf_SWIM"/>
</dbReference>
<sequence length="335" mass="38146">MFENMSVNDLKTYLRERGVSVNGYLKPALIEIANAVAKMMLPVVIEFEKGNNNQDIHNFIIHDMEISDPFSASHNLVNNFVDSPPFGLYDIFNYLIFHSCDYDKQGLAAYKAFDEYRLFQDGYVESLLTETMSKEGVHLYMGKVKPAMKEKTDEGKLFYDCWFMLEGKGANRGSVLKARCRCKGGRDGGCKHIAALMYSLEDLLNTRDNDSPTNVPCIWTKKPTTDSRPCDVKDLEIGKCEQPLKKHKNEHVYCEHIDVDVRHENDRDLPTNDAIQTFTQSLEKTGMRPTILPLLTKLYSQSQKSPSGNTSINSLKSENPPIKSEEMYGIMEQKL</sequence>
<comment type="caution">
    <text evidence="2">The sequence shown here is derived from an EMBL/GenBank/DDBJ whole genome shotgun (WGS) entry which is preliminary data.</text>
</comment>
<dbReference type="GO" id="GO:0004180">
    <property type="term" value="F:carboxypeptidase activity"/>
    <property type="evidence" value="ECO:0007669"/>
    <property type="project" value="UniProtKB-KW"/>
</dbReference>
<feature type="compositionally biased region" description="Polar residues" evidence="1">
    <location>
        <begin position="302"/>
        <end position="317"/>
    </location>
</feature>